<gene>
    <name evidence="3" type="ORF">SAMN02910350_02004</name>
</gene>
<evidence type="ECO:0000256" key="1">
    <source>
        <dbReference type="SAM" id="MobiDB-lite"/>
    </source>
</evidence>
<dbReference type="Pfam" id="PF12669">
    <property type="entry name" value="FeoB_associated"/>
    <property type="match status" value="1"/>
</dbReference>
<reference evidence="3 4" key="1">
    <citation type="submission" date="2016-10" db="EMBL/GenBank/DDBJ databases">
        <authorList>
            <person name="de Groot N.N."/>
        </authorList>
    </citation>
    <scope>NUCLEOTIDE SEQUENCE [LARGE SCALE GENOMIC DNA]</scope>
    <source>
        <strain evidence="3 4">DSM 10317</strain>
    </source>
</reference>
<accession>A0A1G5S0S3</accession>
<evidence type="ECO:0000256" key="2">
    <source>
        <dbReference type="SAM" id="Phobius"/>
    </source>
</evidence>
<dbReference type="AlphaFoldDB" id="A0A1G5S0S3"/>
<proteinExistence type="predicted"/>
<organism evidence="3 4">
    <name type="scientific">Pseudobutyrivibrio xylanivorans</name>
    <dbReference type="NCBI Taxonomy" id="185007"/>
    <lineage>
        <taxon>Bacteria</taxon>
        <taxon>Bacillati</taxon>
        <taxon>Bacillota</taxon>
        <taxon>Clostridia</taxon>
        <taxon>Lachnospirales</taxon>
        <taxon>Lachnospiraceae</taxon>
        <taxon>Pseudobutyrivibrio</taxon>
    </lineage>
</organism>
<keyword evidence="2" id="KW-1133">Transmembrane helix</keyword>
<feature type="region of interest" description="Disordered" evidence="1">
    <location>
        <begin position="36"/>
        <end position="59"/>
    </location>
</feature>
<feature type="transmembrane region" description="Helical" evidence="2">
    <location>
        <begin position="12"/>
        <end position="30"/>
    </location>
</feature>
<name>A0A1G5S0S3_PSEXY</name>
<dbReference type="Proteomes" id="UP000199428">
    <property type="component" value="Unassembled WGS sequence"/>
</dbReference>
<evidence type="ECO:0000313" key="4">
    <source>
        <dbReference type="Proteomes" id="UP000199428"/>
    </source>
</evidence>
<protein>
    <submittedName>
        <fullName evidence="3">Virus attachment protein p12 family protein</fullName>
    </submittedName>
</protein>
<dbReference type="RefSeq" id="WP_176754528.1">
    <property type="nucleotide sequence ID" value="NZ_FMWK01000011.1"/>
</dbReference>
<evidence type="ECO:0000313" key="3">
    <source>
        <dbReference type="EMBL" id="SCZ79886.1"/>
    </source>
</evidence>
<sequence>MISWITENIGTIVVLAVLILIVAGIIRSMIKTKKQGGSSCGCGCSGCSGCSSCDSTSSK</sequence>
<keyword evidence="2" id="KW-0812">Transmembrane</keyword>
<keyword evidence="2" id="KW-0472">Membrane</keyword>
<dbReference type="EMBL" id="FMWK01000011">
    <property type="protein sequence ID" value="SCZ79886.1"/>
    <property type="molecule type" value="Genomic_DNA"/>
</dbReference>